<gene>
    <name evidence="1" type="ORF">JNW91_16815</name>
</gene>
<dbReference type="RefSeq" id="WP_203176301.1">
    <property type="nucleotide sequence ID" value="NZ_JAEVHM010000076.1"/>
</dbReference>
<accession>A0ABS1XVR6</accession>
<organism evidence="1 2">
    <name type="scientific">Micromonospora parastrephiae</name>
    <dbReference type="NCBI Taxonomy" id="2806101"/>
    <lineage>
        <taxon>Bacteria</taxon>
        <taxon>Bacillati</taxon>
        <taxon>Actinomycetota</taxon>
        <taxon>Actinomycetes</taxon>
        <taxon>Micromonosporales</taxon>
        <taxon>Micromonosporaceae</taxon>
        <taxon>Micromonospora</taxon>
    </lineage>
</organism>
<proteinExistence type="predicted"/>
<reference evidence="1 2" key="1">
    <citation type="submission" date="2021-01" db="EMBL/GenBank/DDBJ databases">
        <title>Draft genome sequence of Micromonospora sp. strain STR1_7.</title>
        <authorList>
            <person name="Karlyshev A."/>
            <person name="Jawad R."/>
        </authorList>
    </citation>
    <scope>NUCLEOTIDE SEQUENCE [LARGE SCALE GENOMIC DNA]</scope>
    <source>
        <strain evidence="1 2">STR1-7</strain>
    </source>
</reference>
<protein>
    <submittedName>
        <fullName evidence="1">Uncharacterized protein</fullName>
    </submittedName>
</protein>
<dbReference type="EMBL" id="JAEVHM010000076">
    <property type="protein sequence ID" value="MBM0233371.1"/>
    <property type="molecule type" value="Genomic_DNA"/>
</dbReference>
<evidence type="ECO:0000313" key="2">
    <source>
        <dbReference type="Proteomes" id="UP000601027"/>
    </source>
</evidence>
<dbReference type="Proteomes" id="UP000601027">
    <property type="component" value="Unassembled WGS sequence"/>
</dbReference>
<name>A0ABS1XVR6_9ACTN</name>
<evidence type="ECO:0000313" key="1">
    <source>
        <dbReference type="EMBL" id="MBM0233371.1"/>
    </source>
</evidence>
<comment type="caution">
    <text evidence="1">The sequence shown here is derived from an EMBL/GenBank/DDBJ whole genome shotgun (WGS) entry which is preliminary data.</text>
</comment>
<keyword evidence="2" id="KW-1185">Reference proteome</keyword>
<sequence length="82" mass="8590">MSKPDTTTPSPRHFRAVKANAVRYGDQAAAERADRELRAAKLERAIRTAVDAAPPLTDEQRARLAGLLAPPQASGGGGQVAA</sequence>